<feature type="chain" id="PRO_5047228112" description="DUF2987 domain-containing protein" evidence="2">
    <location>
        <begin position="19"/>
        <end position="245"/>
    </location>
</feature>
<keyword evidence="4" id="KW-1185">Reference proteome</keyword>
<feature type="compositionally biased region" description="Basic and acidic residues" evidence="1">
    <location>
        <begin position="202"/>
        <end position="216"/>
    </location>
</feature>
<comment type="caution">
    <text evidence="3">The sequence shown here is derived from an EMBL/GenBank/DDBJ whole genome shotgun (WGS) entry which is preliminary data.</text>
</comment>
<accession>A0ABW7HAU3</accession>
<evidence type="ECO:0000313" key="4">
    <source>
        <dbReference type="Proteomes" id="UP001606134"/>
    </source>
</evidence>
<dbReference type="EMBL" id="JBIGIC010000004">
    <property type="protein sequence ID" value="MFG6486927.1"/>
    <property type="molecule type" value="Genomic_DNA"/>
</dbReference>
<keyword evidence="2" id="KW-0732">Signal</keyword>
<gene>
    <name evidence="3" type="ORF">ACG04R_09610</name>
</gene>
<feature type="signal peptide" evidence="2">
    <location>
        <begin position="1"/>
        <end position="18"/>
    </location>
</feature>
<sequence>MRLLLLPALLLATATAHADELEVLPPVRTELKRDGSALPYAQINSVISKMRRYGEGVYRMDFKVDTEKTKRPVADIRLAVASDDADYPIKIHPEGGFDLPVLSDAEAKTADLATNVPKGQLAVRGTIELNVKPEELTMAKVRQAIRVARTLREELLPFYLRWLFPRIQAVRVCSATPTWELEWREGGSPDGQLLGLPLPPAADERDPDAKKGEKGRPCTLLTGQESWPDAARLVPPANTKLSIKL</sequence>
<evidence type="ECO:0000256" key="1">
    <source>
        <dbReference type="SAM" id="MobiDB-lite"/>
    </source>
</evidence>
<organism evidence="3 4">
    <name type="scientific">Pelomonas candidula</name>
    <dbReference type="NCBI Taxonomy" id="3299025"/>
    <lineage>
        <taxon>Bacteria</taxon>
        <taxon>Pseudomonadati</taxon>
        <taxon>Pseudomonadota</taxon>
        <taxon>Betaproteobacteria</taxon>
        <taxon>Burkholderiales</taxon>
        <taxon>Sphaerotilaceae</taxon>
        <taxon>Roseateles</taxon>
    </lineage>
</organism>
<evidence type="ECO:0000256" key="2">
    <source>
        <dbReference type="SAM" id="SignalP"/>
    </source>
</evidence>
<evidence type="ECO:0000313" key="3">
    <source>
        <dbReference type="EMBL" id="MFG6486927.1"/>
    </source>
</evidence>
<reference evidence="3 4" key="1">
    <citation type="submission" date="2024-08" db="EMBL/GenBank/DDBJ databases">
        <authorList>
            <person name="Lu H."/>
        </authorList>
    </citation>
    <scope>NUCLEOTIDE SEQUENCE [LARGE SCALE GENOMIC DNA]</scope>
    <source>
        <strain evidence="3 4">BYS78W</strain>
    </source>
</reference>
<name>A0ABW7HAU3_9BURK</name>
<protein>
    <recommendedName>
        <fullName evidence="5">DUF2987 domain-containing protein</fullName>
    </recommendedName>
</protein>
<dbReference type="Proteomes" id="UP001606134">
    <property type="component" value="Unassembled WGS sequence"/>
</dbReference>
<evidence type="ECO:0008006" key="5">
    <source>
        <dbReference type="Google" id="ProtNLM"/>
    </source>
</evidence>
<proteinExistence type="predicted"/>
<dbReference type="RefSeq" id="WP_394408772.1">
    <property type="nucleotide sequence ID" value="NZ_JBIGIC010000004.1"/>
</dbReference>
<feature type="region of interest" description="Disordered" evidence="1">
    <location>
        <begin position="190"/>
        <end position="231"/>
    </location>
</feature>